<dbReference type="GO" id="GO:0000724">
    <property type="term" value="P:double-strand break repair via homologous recombination"/>
    <property type="evidence" value="ECO:0007669"/>
    <property type="project" value="UniProtKB-UniRule"/>
</dbReference>
<comment type="catalytic activity">
    <reaction evidence="13 15">
        <text>Couples ATP hydrolysis with the unwinding of duplex DNA by translocating in the 3'-5' direction.</text>
        <dbReference type="EC" id="5.6.2.4"/>
    </reaction>
</comment>
<dbReference type="InterPro" id="IPR014017">
    <property type="entry name" value="DNA_helicase_UvrD-like_C"/>
</dbReference>
<dbReference type="EC" id="3.1.11.5" evidence="15"/>
<comment type="miscellaneous">
    <text evidence="15">In the RecBCD complex, RecB has a slow 3'-5' helicase, an exonuclease activity and loads RecA onto ssDNA, RecD has a fast 5'-3' helicase activity, while RecC stimulates the ATPase and processivity of the RecB helicase and contributes to recognition of the Chi site.</text>
</comment>
<feature type="binding site" evidence="15">
    <location>
        <position position="1032"/>
    </location>
    <ligand>
        <name>Mg(2+)</name>
        <dbReference type="ChEBI" id="CHEBI:18420"/>
    </ligand>
</feature>
<evidence type="ECO:0000256" key="16">
    <source>
        <dbReference type="PROSITE-ProRule" id="PRU00560"/>
    </source>
</evidence>
<feature type="domain" description="UvrD-like helicase ATP-binding" evidence="17">
    <location>
        <begin position="6"/>
        <end position="373"/>
    </location>
</feature>
<comment type="caution">
    <text evidence="19">The sequence shown here is derived from an EMBL/GenBank/DDBJ whole genome shotgun (WGS) entry which is preliminary data.</text>
</comment>
<evidence type="ECO:0000256" key="2">
    <source>
        <dbReference type="ARBA" id="ARBA00022723"/>
    </source>
</evidence>
<dbReference type="GO" id="GO:0005829">
    <property type="term" value="C:cytosol"/>
    <property type="evidence" value="ECO:0007669"/>
    <property type="project" value="TreeGrafter"/>
</dbReference>
<dbReference type="GO" id="GO:0005524">
    <property type="term" value="F:ATP binding"/>
    <property type="evidence" value="ECO:0007669"/>
    <property type="project" value="UniProtKB-UniRule"/>
</dbReference>
<dbReference type="GO" id="GO:0008854">
    <property type="term" value="F:exodeoxyribonuclease V activity"/>
    <property type="evidence" value="ECO:0007669"/>
    <property type="project" value="UniProtKB-EC"/>
</dbReference>
<dbReference type="Pfam" id="PF00580">
    <property type="entry name" value="UvrD-helicase"/>
    <property type="match status" value="1"/>
</dbReference>
<comment type="domain">
    <text evidence="15">The N-terminal DNA-binding domain is a ssDNA-dependent ATPase and has ATP-dependent 3'-5' helicase function. This domain interacts with RecC.</text>
</comment>
<dbReference type="PANTHER" id="PTHR11070">
    <property type="entry name" value="UVRD / RECB / PCRA DNA HELICASE FAMILY MEMBER"/>
    <property type="match status" value="1"/>
</dbReference>
<dbReference type="InterPro" id="IPR004586">
    <property type="entry name" value="RecB"/>
</dbReference>
<evidence type="ECO:0000256" key="13">
    <source>
        <dbReference type="ARBA" id="ARBA00034617"/>
    </source>
</evidence>
<dbReference type="Pfam" id="PF13361">
    <property type="entry name" value="UvrD_C"/>
    <property type="match status" value="1"/>
</dbReference>
<organism evidence="19 20">
    <name type="scientific">Sutterella seckii</name>
    <dbReference type="NCBI Taxonomy" id="1944635"/>
    <lineage>
        <taxon>Bacteria</taxon>
        <taxon>Pseudomonadati</taxon>
        <taxon>Pseudomonadota</taxon>
        <taxon>Betaproteobacteria</taxon>
        <taxon>Burkholderiales</taxon>
        <taxon>Sutterellaceae</taxon>
        <taxon>Sutterella</taxon>
    </lineage>
</organism>
<sequence length="1145" mass="126652">MTTEKKEKNPGFDVASAPLLVPTLLEASAGTGKTFSIKHLVLRFIVEAGIPINHLLVMTFTRAATAELKARIESHLTEALGLLTGTIAPADADALTVKQIGLWRGMGMDDADAEDRIRESLALFDNAGIFTIHGFCQKVIEDNAFSSGGTINFDLAQSDDKFRSDAVRDFLRRSLDSMPEEEDRRELVDGKDWDKKLGELADYPESLVPRRWTDFDNLSPSVQAAVSAFMTEVPGRLIDMKKNAGVKTFNDLLRELYDRLLPGADAPEEVCRQADRLARRVRSTYRGVLIDEFQDTDPIQYAIVEKLFLSVYDENASPDIQAEREGRAIFFVGDPKQAIYRFRSADLNTYLRARKRIAEIGRTEALMTNYRSSPKLVAAFNAFWMTAPTGLPFLREGLAYQTVDSSPSKTGLWVREGDGWKEPLPLEIWTDAGGSLCENADDVKASSMAALGLSIAKLIDAGARGEAVLAAEAGETPIEGLDLSPWGGPSSVRGVEARDIAVLVRANSDALLVKDALGKRGIRVRYQLRESVAATEEAAEMILILRAFAAPGDLHAMNAARATRLIGDTLKTLENDEEDEARRVELRRVLEEGARRWPSSGPAPAVRRLMALCRTSERLLPCVEGERRLVNYAHLLELLHAAHRTVPTPGGLAEWLENQKTSGDSAEDQKVRLESDANLVTLQTIHSSKGLQYPIVYLPFAQKRFTNCSQSSVHLVPDDEGRLNLLLSHVPSSADEREKSEAIEEDVRLAYVAMTRAAKHLVVMLPQASMSKKSPDSWAAFTYKNPYFAALCGGEDKKTLTAAAASKLLQRLQNTGTVDLRDFSRLAEAGKTDGFQVQSEAKPSDFDAEKARDVRGGWRTSSFTGISRMAEDDGSGFSVWYGEAEKVPTAGDILSFPKGAQAGTCLHEMLELADFAGMALDSEAARTARLELCGREVEKHLSFADDAARELAAEGAAQMIYDILNAEIAPGLFLKNVPKRARSAELEFLIPIPKGLTAERLADELRKLNPDKYDFGDLRPESLEGFLTGFIDLAFMHDGRFYVLDWKSNKISSEAEGYEEKAMDEEMRRHLYRLQYLIYLVALRRFLQTRLGEHFRDDMIGGAIYVFLRGVRADATTPDHPQGIVFDPVSPAVIRRLDQLFAGEC</sequence>
<feature type="binding site" evidence="16">
    <location>
        <begin position="27"/>
        <end position="34"/>
    </location>
    <ligand>
        <name>ATP</name>
        <dbReference type="ChEBI" id="CHEBI:30616"/>
    </ligand>
</feature>
<dbReference type="EMBL" id="WEHW01000047">
    <property type="protein sequence ID" value="KAB7650185.1"/>
    <property type="molecule type" value="Genomic_DNA"/>
</dbReference>
<dbReference type="SUPFAM" id="SSF52980">
    <property type="entry name" value="Restriction endonuclease-like"/>
    <property type="match status" value="1"/>
</dbReference>
<dbReference type="Gene3D" id="3.40.50.300">
    <property type="entry name" value="P-loop containing nucleotide triphosphate hydrolases"/>
    <property type="match status" value="3"/>
</dbReference>
<dbReference type="Pfam" id="PF12705">
    <property type="entry name" value="PDDEXK_1"/>
    <property type="match status" value="1"/>
</dbReference>
<evidence type="ECO:0000313" key="20">
    <source>
        <dbReference type="Proteomes" id="UP000469462"/>
    </source>
</evidence>
<dbReference type="InterPro" id="IPR000212">
    <property type="entry name" value="DNA_helicase_UvrD/REP"/>
</dbReference>
<evidence type="ECO:0000256" key="3">
    <source>
        <dbReference type="ARBA" id="ARBA00022741"/>
    </source>
</evidence>
<feature type="binding site" evidence="15">
    <location>
        <position position="907"/>
    </location>
    <ligand>
        <name>Mg(2+)</name>
        <dbReference type="ChEBI" id="CHEBI:18420"/>
    </ligand>
</feature>
<evidence type="ECO:0000256" key="15">
    <source>
        <dbReference type="HAMAP-Rule" id="MF_01485"/>
    </source>
</evidence>
<evidence type="ECO:0000256" key="9">
    <source>
        <dbReference type="ARBA" id="ARBA00022842"/>
    </source>
</evidence>
<keyword evidence="2 15" id="KW-0479">Metal-binding</keyword>
<dbReference type="PROSITE" id="PS51217">
    <property type="entry name" value="UVRD_HELICASE_CTER"/>
    <property type="match status" value="1"/>
</dbReference>
<feature type="domain" description="UvrD-like helicase C-terminal" evidence="18">
    <location>
        <begin position="407"/>
        <end position="690"/>
    </location>
</feature>
<evidence type="ECO:0000256" key="5">
    <source>
        <dbReference type="ARBA" id="ARBA00022801"/>
    </source>
</evidence>
<comment type="subunit">
    <text evidence="15">Heterotrimer of RecB, RecC and RecD. All subunits contribute to DNA-binding. Interacts with RecA.</text>
</comment>
<dbReference type="Proteomes" id="UP000469462">
    <property type="component" value="Unassembled WGS sequence"/>
</dbReference>
<dbReference type="Gene3D" id="3.90.320.10">
    <property type="match status" value="1"/>
</dbReference>
<evidence type="ECO:0000256" key="11">
    <source>
        <dbReference type="ARBA" id="ARBA00023204"/>
    </source>
</evidence>
<keyword evidence="1 15" id="KW-0540">Nuclease</keyword>
<evidence type="ECO:0000256" key="6">
    <source>
        <dbReference type="ARBA" id="ARBA00022806"/>
    </source>
</evidence>
<comment type="catalytic activity">
    <reaction evidence="14 15">
        <text>ATP + H2O = ADP + phosphate + H(+)</text>
        <dbReference type="Rhea" id="RHEA:13065"/>
        <dbReference type="ChEBI" id="CHEBI:15377"/>
        <dbReference type="ChEBI" id="CHEBI:15378"/>
        <dbReference type="ChEBI" id="CHEBI:30616"/>
        <dbReference type="ChEBI" id="CHEBI:43474"/>
        <dbReference type="ChEBI" id="CHEBI:456216"/>
        <dbReference type="EC" id="5.6.2.4"/>
    </reaction>
</comment>
<name>A0AAI9WMK6_9BURK</name>
<reference evidence="19 20" key="1">
    <citation type="submission" date="2019-10" db="EMBL/GenBank/DDBJ databases">
        <title>Genome diversity of Sutterella seckii.</title>
        <authorList>
            <person name="Chaplin A.V."/>
            <person name="Sokolova S.R."/>
            <person name="Mosin K.A."/>
            <person name="Ivanova E.L."/>
            <person name="Kochetkova T.O."/>
            <person name="Goltsov A.Y."/>
            <person name="Trofimov D.Y."/>
            <person name="Efimov B.A."/>
        </authorList>
    </citation>
    <scope>NUCLEOTIDE SEQUENCE [LARGE SCALE GENOMIC DNA]</scope>
    <source>
        <strain evidence="19 20">ASD3426</strain>
    </source>
</reference>
<dbReference type="HAMAP" id="MF_01485">
    <property type="entry name" value="RecB"/>
    <property type="match status" value="1"/>
</dbReference>
<keyword evidence="12 15" id="KW-0413">Isomerase</keyword>
<feature type="region of interest" description="Nuclease activity, interacts with RecD and RecA" evidence="15">
    <location>
        <begin position="857"/>
        <end position="1145"/>
    </location>
</feature>
<comment type="similarity">
    <text evidence="15">Belongs to the helicase family. UvrD subfamily.</text>
</comment>
<evidence type="ECO:0000259" key="17">
    <source>
        <dbReference type="PROSITE" id="PS51198"/>
    </source>
</evidence>
<feature type="active site" description="For nuclease activity" evidence="15">
    <location>
        <position position="1045"/>
    </location>
</feature>
<dbReference type="InterPro" id="IPR014016">
    <property type="entry name" value="UvrD-like_ATP-bd"/>
</dbReference>
<keyword evidence="4 15" id="KW-0227">DNA damage</keyword>
<evidence type="ECO:0000256" key="1">
    <source>
        <dbReference type="ARBA" id="ARBA00022722"/>
    </source>
</evidence>
<feature type="region of interest" description="DNA-binding and helicase activity, interacts with RecC" evidence="15">
    <location>
        <begin position="1"/>
        <end position="811"/>
    </location>
</feature>
<dbReference type="GO" id="GO:0009338">
    <property type="term" value="C:exodeoxyribonuclease V complex"/>
    <property type="evidence" value="ECO:0007669"/>
    <property type="project" value="TreeGrafter"/>
</dbReference>
<evidence type="ECO:0000313" key="19">
    <source>
        <dbReference type="EMBL" id="KAB7650185.1"/>
    </source>
</evidence>
<evidence type="ECO:0000256" key="12">
    <source>
        <dbReference type="ARBA" id="ARBA00023235"/>
    </source>
</evidence>
<dbReference type="GO" id="GO:0043138">
    <property type="term" value="F:3'-5' DNA helicase activity"/>
    <property type="evidence" value="ECO:0007669"/>
    <property type="project" value="UniProtKB-UniRule"/>
</dbReference>
<keyword evidence="11 15" id="KW-0234">DNA repair</keyword>
<proteinExistence type="inferred from homology"/>
<keyword evidence="20" id="KW-1185">Reference proteome</keyword>
<keyword evidence="8 15" id="KW-0067">ATP-binding</keyword>
<dbReference type="EC" id="5.6.2.4" evidence="15"/>
<evidence type="ECO:0000256" key="4">
    <source>
        <dbReference type="ARBA" id="ARBA00022763"/>
    </source>
</evidence>
<dbReference type="CDD" id="cd22352">
    <property type="entry name" value="RecB_C-like"/>
    <property type="match status" value="1"/>
</dbReference>
<keyword evidence="5 15" id="KW-0378">Hydrolase</keyword>
<dbReference type="InterPro" id="IPR011604">
    <property type="entry name" value="PDDEXK-like_dom_sf"/>
</dbReference>
<keyword evidence="7 15" id="KW-0269">Exonuclease</keyword>
<dbReference type="PANTHER" id="PTHR11070:SF23">
    <property type="entry name" value="RECBCD ENZYME SUBUNIT RECB"/>
    <property type="match status" value="1"/>
</dbReference>
<comment type="cofactor">
    <cofactor evidence="15">
        <name>Mg(2+)</name>
        <dbReference type="ChEBI" id="CHEBI:18420"/>
    </cofactor>
    <text evidence="15">Binds 1 Mg(2+) ion per subunit.</text>
</comment>
<keyword evidence="10 15" id="KW-0238">DNA-binding</keyword>
<comment type="catalytic activity">
    <reaction evidence="15">
        <text>Exonucleolytic cleavage (in the presence of ATP) in either 5'- to 3'- or 3'- to 5'-direction to yield 5'-phosphooligonucleotides.</text>
        <dbReference type="EC" id="3.1.11.5"/>
    </reaction>
</comment>
<dbReference type="PROSITE" id="PS51198">
    <property type="entry name" value="UVRD_HELICASE_ATP_BIND"/>
    <property type="match status" value="1"/>
</dbReference>
<dbReference type="InterPro" id="IPR038726">
    <property type="entry name" value="PDDEXK_AddAB-type"/>
</dbReference>
<evidence type="ECO:0000256" key="10">
    <source>
        <dbReference type="ARBA" id="ARBA00023125"/>
    </source>
</evidence>
<comment type="function">
    <text evidence="15">A helicase/nuclease that prepares dsDNA breaks (DSB) for recombinational DNA repair. Binds to DSBs and unwinds DNA via a highly rapid and processive ATP-dependent bidirectional helicase activity. Unwinds dsDNA until it encounters a Chi (crossover hotspot instigator) sequence from the 3' direction. Cuts ssDNA a few nucleotides 3' to the Chi site. The properties and activities of the enzyme are changed at Chi. The Chi-altered holoenzyme produces a long 3'-ssDNA overhang and facilitates RecA-binding to the ssDNA for homologous DNA recombination and repair. Holoenzyme degrades any linearized DNA that is unable to undergo homologous recombination. In the holoenzyme this subunit contributes ATPase, 3'-5' helicase, exonuclease activity and loads RecA onto ssDNA.</text>
</comment>
<dbReference type="GO" id="GO:0000287">
    <property type="term" value="F:magnesium ion binding"/>
    <property type="evidence" value="ECO:0007669"/>
    <property type="project" value="UniProtKB-UniRule"/>
</dbReference>
<protein>
    <recommendedName>
        <fullName evidence="15">RecBCD enzyme subunit RecB</fullName>
        <ecNumber evidence="15">3.1.11.5</ecNumber>
        <ecNumber evidence="15">5.6.2.4</ecNumber>
    </recommendedName>
    <alternativeName>
        <fullName evidence="15">DNA 3'-5' helicase subunit RecB</fullName>
    </alternativeName>
    <alternativeName>
        <fullName evidence="15">Exonuclease V subunit RecB</fullName>
        <shortName evidence="15">ExoV subunit RecB</shortName>
    </alternativeName>
    <alternativeName>
        <fullName evidence="15">Helicase/nuclease RecBCD subunit RecB</fullName>
    </alternativeName>
</protein>
<accession>A0AAI9WMK6</accession>
<keyword evidence="6 15" id="KW-0347">Helicase</keyword>
<evidence type="ECO:0000256" key="7">
    <source>
        <dbReference type="ARBA" id="ARBA00022839"/>
    </source>
</evidence>
<dbReference type="GO" id="GO:0003677">
    <property type="term" value="F:DNA binding"/>
    <property type="evidence" value="ECO:0007669"/>
    <property type="project" value="UniProtKB-UniRule"/>
</dbReference>
<feature type="binding site" evidence="15">
    <location>
        <position position="1045"/>
    </location>
    <ligand>
        <name>Mg(2+)</name>
        <dbReference type="ChEBI" id="CHEBI:18420"/>
    </ligand>
</feature>
<keyword evidence="9 15" id="KW-0460">Magnesium</keyword>
<dbReference type="AlphaFoldDB" id="A0AAI9WMK6"/>
<dbReference type="RefSeq" id="WP_139687921.1">
    <property type="nucleotide sequence ID" value="NZ_WEHW01000047.1"/>
</dbReference>
<dbReference type="SUPFAM" id="SSF52540">
    <property type="entry name" value="P-loop containing nucleoside triphosphate hydrolases"/>
    <property type="match status" value="1"/>
</dbReference>
<dbReference type="InterPro" id="IPR011335">
    <property type="entry name" value="Restrct_endonuc-II-like"/>
</dbReference>
<comment type="domain">
    <text evidence="15">The C-terminal domain has nuclease activity and interacts with RecD. It interacts with RecA, facilitating its loading onto ssDNA.</text>
</comment>
<dbReference type="InterPro" id="IPR027417">
    <property type="entry name" value="P-loop_NTPase"/>
</dbReference>
<keyword evidence="3 15" id="KW-0547">Nucleotide-binding</keyword>
<evidence type="ECO:0000256" key="8">
    <source>
        <dbReference type="ARBA" id="ARBA00022840"/>
    </source>
</evidence>
<evidence type="ECO:0000256" key="14">
    <source>
        <dbReference type="ARBA" id="ARBA00048988"/>
    </source>
</evidence>
<gene>
    <name evidence="15" type="primary">recB</name>
    <name evidence="19" type="ORF">GBM96_09635</name>
</gene>
<evidence type="ECO:0000259" key="18">
    <source>
        <dbReference type="PROSITE" id="PS51217"/>
    </source>
</evidence>
<dbReference type="Gene3D" id="1.10.486.10">
    <property type="entry name" value="PCRA, domain 4"/>
    <property type="match status" value="1"/>
</dbReference>